<evidence type="ECO:0000313" key="3">
    <source>
        <dbReference type="EMBL" id="OBZ73246.1"/>
    </source>
</evidence>
<feature type="compositionally biased region" description="Acidic residues" evidence="1">
    <location>
        <begin position="164"/>
        <end position="180"/>
    </location>
</feature>
<dbReference type="PANTHER" id="PTHR38248">
    <property type="entry name" value="FUNK1 6"/>
    <property type="match status" value="1"/>
</dbReference>
<dbReference type="Proteomes" id="UP000092993">
    <property type="component" value="Unassembled WGS sequence"/>
</dbReference>
<keyword evidence="4" id="KW-1185">Reference proteome</keyword>
<reference evidence="3 4" key="1">
    <citation type="submission" date="2016-03" db="EMBL/GenBank/DDBJ databases">
        <title>Whole genome sequencing of Grifola frondosa 9006-11.</title>
        <authorList>
            <person name="Min B."/>
            <person name="Park H."/>
            <person name="Kim J.-G."/>
            <person name="Cho H."/>
            <person name="Oh Y.-L."/>
            <person name="Kong W.-S."/>
            <person name="Choi I.-G."/>
        </authorList>
    </citation>
    <scope>NUCLEOTIDE SEQUENCE [LARGE SCALE GENOMIC DNA]</scope>
    <source>
        <strain evidence="3 4">9006-11</strain>
    </source>
</reference>
<comment type="caution">
    <text evidence="3">The sequence shown here is derived from an EMBL/GenBank/DDBJ whole genome shotgun (WGS) entry which is preliminary data.</text>
</comment>
<dbReference type="InterPro" id="IPR040976">
    <property type="entry name" value="Pkinase_fungal"/>
</dbReference>
<gene>
    <name evidence="3" type="ORF">A0H81_06711</name>
</gene>
<dbReference type="EMBL" id="LUGG01000007">
    <property type="protein sequence ID" value="OBZ73246.1"/>
    <property type="molecule type" value="Genomic_DNA"/>
</dbReference>
<dbReference type="OrthoDB" id="3271155at2759"/>
<organism evidence="3 4">
    <name type="scientific">Grifola frondosa</name>
    <name type="common">Maitake</name>
    <name type="synonym">Polyporus frondosus</name>
    <dbReference type="NCBI Taxonomy" id="5627"/>
    <lineage>
        <taxon>Eukaryota</taxon>
        <taxon>Fungi</taxon>
        <taxon>Dikarya</taxon>
        <taxon>Basidiomycota</taxon>
        <taxon>Agaricomycotina</taxon>
        <taxon>Agaricomycetes</taxon>
        <taxon>Polyporales</taxon>
        <taxon>Grifolaceae</taxon>
        <taxon>Grifola</taxon>
    </lineage>
</organism>
<dbReference type="SUPFAM" id="SSF56112">
    <property type="entry name" value="Protein kinase-like (PK-like)"/>
    <property type="match status" value="1"/>
</dbReference>
<name>A0A1C7MA85_GRIFR</name>
<feature type="region of interest" description="Disordered" evidence="1">
    <location>
        <begin position="108"/>
        <end position="135"/>
    </location>
</feature>
<evidence type="ECO:0000313" key="4">
    <source>
        <dbReference type="Proteomes" id="UP000092993"/>
    </source>
</evidence>
<dbReference type="Pfam" id="PF17667">
    <property type="entry name" value="Pkinase_fungal"/>
    <property type="match status" value="1"/>
</dbReference>
<dbReference type="STRING" id="5627.A0A1C7MA85"/>
<feature type="region of interest" description="Disordered" evidence="1">
    <location>
        <begin position="155"/>
        <end position="184"/>
    </location>
</feature>
<dbReference type="AlphaFoldDB" id="A0A1C7MA85"/>
<dbReference type="InterPro" id="IPR011009">
    <property type="entry name" value="Kinase-like_dom_sf"/>
</dbReference>
<feature type="domain" description="Fungal-type protein kinase" evidence="2">
    <location>
        <begin position="270"/>
        <end position="430"/>
    </location>
</feature>
<evidence type="ECO:0000256" key="1">
    <source>
        <dbReference type="SAM" id="MobiDB-lite"/>
    </source>
</evidence>
<accession>A0A1C7MA85</accession>
<evidence type="ECO:0000259" key="2">
    <source>
        <dbReference type="Pfam" id="PF17667"/>
    </source>
</evidence>
<dbReference type="PANTHER" id="PTHR38248:SF2">
    <property type="entry name" value="FUNK1 11"/>
    <property type="match status" value="1"/>
</dbReference>
<proteinExistence type="predicted"/>
<protein>
    <recommendedName>
        <fullName evidence="2">Fungal-type protein kinase domain-containing protein</fullName>
    </recommendedName>
</protein>
<sequence length="554" mass="62645">MFLSEKEGFEDAVRTIVGLKFLSRTKGGVDPSRSNNKYCLPMGVYTISTKIPTRTAIQGRASRYYVIRLILHRIIGTACLNSTADENKIDAAHSRTPPRRIDSIVDVGARGTKRGRPECSDGSAPNESAANDKPALARPVDHAFCEEIAKAYEDARNVSSRTSDDDEATTTDEEEWEWEWDGPGWSFDQDDDSSHLQCQQLEQPILSSPQSLIIKDSWPLTKKVALLNGRSMFKDAKGLFGIPEVLASYQVHDIHGQPITTKRFISSAAKPSSLFCASNEAEFQERVFFREIIQTEGRDLTDAETVQDLIRGLLHAMLGLYNGFKKGWTHRDVSIGNVLLLVCPEDRPTDSLECLTPQRRQNLGRCTGMIVDEDQAIESKTLFDPARQGHISRCGTRPFISIRILDAMEGTPIPTAIDDLESFMWVLIWAVLEIRQKKTQLTSRERTLFADFNEPLHQMINSKLSCYERFHFAHRKGELGPSLAAIFPLFKAWYDIAQCYRYELEDILELWKTSADELPVLHGEVENLCSRAFSEYVESGFSELEKLEGQHIDW</sequence>